<proteinExistence type="predicted"/>
<keyword evidence="1" id="KW-0175">Coiled coil</keyword>
<organism evidence="3 4">
    <name type="scientific">Kipferlia bialata</name>
    <dbReference type="NCBI Taxonomy" id="797122"/>
    <lineage>
        <taxon>Eukaryota</taxon>
        <taxon>Metamonada</taxon>
        <taxon>Carpediemonas-like organisms</taxon>
        <taxon>Kipferlia</taxon>
    </lineage>
</organism>
<gene>
    <name evidence="3" type="ORF">KIPB_002917</name>
</gene>
<dbReference type="AlphaFoldDB" id="A0A9K3CTM7"/>
<dbReference type="PANTHER" id="PTHR10643:SF2">
    <property type="entry name" value="KINETOCHORE PROTEIN NDC80 HOMOLOG"/>
    <property type="match status" value="1"/>
</dbReference>
<keyword evidence="4" id="KW-1185">Reference proteome</keyword>
<feature type="non-terminal residue" evidence="3">
    <location>
        <position position="1"/>
    </location>
</feature>
<evidence type="ECO:0000313" key="3">
    <source>
        <dbReference type="EMBL" id="GIQ81880.1"/>
    </source>
</evidence>
<protein>
    <submittedName>
        <fullName evidence="3">Uncharacterized protein</fullName>
    </submittedName>
</protein>
<dbReference type="Proteomes" id="UP000265618">
    <property type="component" value="Unassembled WGS sequence"/>
</dbReference>
<dbReference type="GO" id="GO:0031262">
    <property type="term" value="C:Ndc80 complex"/>
    <property type="evidence" value="ECO:0007669"/>
    <property type="project" value="InterPro"/>
</dbReference>
<feature type="coiled-coil region" evidence="1">
    <location>
        <begin position="90"/>
        <end position="190"/>
    </location>
</feature>
<evidence type="ECO:0000256" key="1">
    <source>
        <dbReference type="SAM" id="Coils"/>
    </source>
</evidence>
<feature type="region of interest" description="Disordered" evidence="2">
    <location>
        <begin position="260"/>
        <end position="289"/>
    </location>
</feature>
<evidence type="ECO:0000313" key="4">
    <source>
        <dbReference type="Proteomes" id="UP000265618"/>
    </source>
</evidence>
<sequence>LFMETQSDDAAKEQIDAEMAKERVKIQEKMEANQNRINELQERIDEIREREDPRIVAEQSHSVQMEKLQRVSHGVNVITEDKLPQYMKTMQGLRTESEQCKEERERLEQTKQALTQRVRTQTSSVGDEMRMARKVTSLRSQIQTRQDRLERMEDDIEEYDSAVRDLEQQLEEATNNVSEILRHLEADEDSIHQKRLAVSFNPSWTCVEDVLQGPGLTSVVIPKLTSHLTLLKKSVANRQTLRMQVDDEIRQLDTRLEETGEGLAREDAKYKREETQADSLRAKERDEQRHLESMHLSLSNEVEEAQQHSQELQTLVQDHYFKAKQLGQTLIDNKKDWADEVDQWIAAGLEVVQAIVAAREYQKGRITILRSKLIEWQRALQLRHGQPEFDDLGEEGDQPRDDMDM</sequence>
<dbReference type="InterPro" id="IPR005550">
    <property type="entry name" value="Kinetochore_Ndc80"/>
</dbReference>
<dbReference type="PANTHER" id="PTHR10643">
    <property type="entry name" value="KINETOCHORE PROTEIN NDC80"/>
    <property type="match status" value="1"/>
</dbReference>
<name>A0A9K3CTM7_9EUKA</name>
<dbReference type="GO" id="GO:0051315">
    <property type="term" value="P:attachment of mitotic spindle microtubules to kinetochore"/>
    <property type="evidence" value="ECO:0007669"/>
    <property type="project" value="InterPro"/>
</dbReference>
<comment type="caution">
    <text evidence="3">The sequence shown here is derived from an EMBL/GenBank/DDBJ whole genome shotgun (WGS) entry which is preliminary data.</text>
</comment>
<accession>A0A9K3CTM7</accession>
<evidence type="ECO:0000256" key="2">
    <source>
        <dbReference type="SAM" id="MobiDB-lite"/>
    </source>
</evidence>
<dbReference type="EMBL" id="BDIP01000523">
    <property type="protein sequence ID" value="GIQ81880.1"/>
    <property type="molecule type" value="Genomic_DNA"/>
</dbReference>
<reference evidence="3 4" key="1">
    <citation type="journal article" date="2018" name="PLoS ONE">
        <title>The draft genome of Kipferlia bialata reveals reductive genome evolution in fornicate parasites.</title>
        <authorList>
            <person name="Tanifuji G."/>
            <person name="Takabayashi S."/>
            <person name="Kume K."/>
            <person name="Takagi M."/>
            <person name="Nakayama T."/>
            <person name="Kamikawa R."/>
            <person name="Inagaki Y."/>
            <person name="Hashimoto T."/>
        </authorList>
    </citation>
    <scope>NUCLEOTIDE SEQUENCE [LARGE SCALE GENOMIC DNA]</scope>
    <source>
        <strain evidence="3">NY0173</strain>
    </source>
</reference>
<feature type="coiled-coil region" evidence="1">
    <location>
        <begin position="23"/>
        <end position="50"/>
    </location>
</feature>